<dbReference type="InterPro" id="IPR013784">
    <property type="entry name" value="Carb-bd-like_fold"/>
</dbReference>
<keyword evidence="3" id="KW-0378">Hydrolase</keyword>
<evidence type="ECO:0000313" key="2">
    <source>
        <dbReference type="EMBL" id="AJZ57155.1"/>
    </source>
</evidence>
<proteinExistence type="predicted"/>
<sequence length="143" mass="15119">MKQHSILRLSAMALVLAGIAQLALAMPEGLPPMQHSGGINYLSGGVGSDESTAIKGEMGHYPLVLEFAGKTNAGNDYLADIPVQVSDAHGTVVLDANSRGPFMLISLPNGRYTVTATYQGNEVRRTVSVAVGAHAQELFIWPM</sequence>
<keyword evidence="3" id="KW-0645">Protease</keyword>
<dbReference type="AlphaFoldDB" id="A0AAP5V113"/>
<dbReference type="GeneID" id="66513917"/>
<dbReference type="RefSeq" id="WP_046565179.1">
    <property type="nucleotide sequence ID" value="NZ_CP010025.1"/>
</dbReference>
<keyword evidence="1" id="KW-0732">Signal</keyword>
<accession>A0AAP5V113</accession>
<dbReference type="Proteomes" id="UP000032614">
    <property type="component" value="Chromosome 3"/>
</dbReference>
<dbReference type="EMBL" id="JANSLM010000034">
    <property type="protein sequence ID" value="MDT8843944.1"/>
    <property type="molecule type" value="Genomic_DNA"/>
</dbReference>
<protein>
    <submittedName>
        <fullName evidence="3">Carboxypeptidase-like regulatory domain-containing protein</fullName>
    </submittedName>
    <submittedName>
        <fullName evidence="2">Exported protein</fullName>
    </submittedName>
</protein>
<dbReference type="GO" id="GO:0004180">
    <property type="term" value="F:carboxypeptidase activity"/>
    <property type="evidence" value="ECO:0007669"/>
    <property type="project" value="UniProtKB-KW"/>
</dbReference>
<dbReference type="Gene3D" id="2.60.40.1120">
    <property type="entry name" value="Carboxypeptidase-like, regulatory domain"/>
    <property type="match status" value="1"/>
</dbReference>
<dbReference type="SUPFAM" id="SSF49452">
    <property type="entry name" value="Starch-binding domain-like"/>
    <property type="match status" value="1"/>
</dbReference>
<keyword evidence="3" id="KW-0121">Carboxypeptidase</keyword>
<dbReference type="EMBL" id="CP010025">
    <property type="protein sequence ID" value="AJZ57155.1"/>
    <property type="molecule type" value="Genomic_DNA"/>
</dbReference>
<organism evidence="3 5">
    <name type="scientific">Paraburkholderia fungorum</name>
    <dbReference type="NCBI Taxonomy" id="134537"/>
    <lineage>
        <taxon>Bacteria</taxon>
        <taxon>Pseudomonadati</taxon>
        <taxon>Pseudomonadota</taxon>
        <taxon>Betaproteobacteria</taxon>
        <taxon>Burkholderiales</taxon>
        <taxon>Burkholderiaceae</taxon>
        <taxon>Paraburkholderia</taxon>
    </lineage>
</organism>
<dbReference type="KEGG" id="bfn:OI25_7651"/>
<evidence type="ECO:0000313" key="4">
    <source>
        <dbReference type="Proteomes" id="UP000032614"/>
    </source>
</evidence>
<reference evidence="2 4" key="1">
    <citation type="journal article" date="2015" name="Genome Announc.">
        <title>Complete genome sequences for 59 burkholderia isolates, both pathogenic and near neighbor.</title>
        <authorList>
            <person name="Johnson S.L."/>
            <person name="Bishop-Lilly K.A."/>
            <person name="Ladner J.T."/>
            <person name="Daligault H.E."/>
            <person name="Davenport K.W."/>
            <person name="Jaissle J."/>
            <person name="Frey K.G."/>
            <person name="Koroleva G.I."/>
            <person name="Bruce D.C."/>
            <person name="Coyne S.R."/>
            <person name="Broomall S.M."/>
            <person name="Li P.E."/>
            <person name="Teshima H."/>
            <person name="Gibbons H.S."/>
            <person name="Palacios G.F."/>
            <person name="Rosenzweig C.N."/>
            <person name="Redden C.L."/>
            <person name="Xu Y."/>
            <person name="Minogue T.D."/>
            <person name="Chain P.S."/>
        </authorList>
    </citation>
    <scope>NUCLEOTIDE SEQUENCE [LARGE SCALE GENOMIC DNA]</scope>
    <source>
        <strain evidence="2 4">ATCC BAA-463</strain>
    </source>
</reference>
<feature type="chain" id="PRO_5042798143" evidence="1">
    <location>
        <begin position="26"/>
        <end position="143"/>
    </location>
</feature>
<feature type="signal peptide" evidence="1">
    <location>
        <begin position="1"/>
        <end position="25"/>
    </location>
</feature>
<evidence type="ECO:0000313" key="5">
    <source>
        <dbReference type="Proteomes" id="UP001246473"/>
    </source>
</evidence>
<dbReference type="GO" id="GO:0030246">
    <property type="term" value="F:carbohydrate binding"/>
    <property type="evidence" value="ECO:0007669"/>
    <property type="project" value="InterPro"/>
</dbReference>
<reference evidence="3" key="2">
    <citation type="submission" date="2022-08" db="EMBL/GenBank/DDBJ databases">
        <authorList>
            <person name="Kim S.-J."/>
        </authorList>
    </citation>
    <scope>NUCLEOTIDE SEQUENCE</scope>
    <source>
        <strain evidence="3">KJ</strain>
    </source>
</reference>
<dbReference type="Proteomes" id="UP001246473">
    <property type="component" value="Unassembled WGS sequence"/>
</dbReference>
<evidence type="ECO:0000256" key="1">
    <source>
        <dbReference type="SAM" id="SignalP"/>
    </source>
</evidence>
<evidence type="ECO:0000313" key="3">
    <source>
        <dbReference type="EMBL" id="MDT8843944.1"/>
    </source>
</evidence>
<name>A0AAP5V113_9BURK</name>
<gene>
    <name evidence="2" type="ORF">OI25_7651</name>
    <name evidence="3" type="ORF">ParKJ_41905</name>
</gene>